<sequence length="117" mass="12385">MTPADTSASPLDARASTPAPTALRRVSEGELAYAIADWFAGQDFTAQDAMWLPYKQGVNVQLRAQGDTLFHREIPVATRVPVPATIPGPKTAAVSDARAVCAVVARGDHQALYGPRA</sequence>
<reference evidence="2" key="1">
    <citation type="submission" date="2019-12" db="EMBL/GenBank/DDBJ databases">
        <title>S2B, a lysogenic bacteriophage that infects Caulobacter crescentus.</title>
        <authorList>
            <person name="Ely B."/>
            <person name="Berrios L."/>
            <person name="Thomas Q."/>
        </authorList>
    </citation>
    <scope>NUCLEOTIDE SEQUENCE</scope>
</reference>
<feature type="region of interest" description="Disordered" evidence="1">
    <location>
        <begin position="1"/>
        <end position="22"/>
    </location>
</feature>
<evidence type="ECO:0000256" key="1">
    <source>
        <dbReference type="SAM" id="MobiDB-lite"/>
    </source>
</evidence>
<evidence type="ECO:0000313" key="2">
    <source>
        <dbReference type="EMBL" id="QOC54117.1"/>
    </source>
</evidence>
<evidence type="ECO:0000313" key="3">
    <source>
        <dbReference type="Proteomes" id="UP000827856"/>
    </source>
</evidence>
<dbReference type="Proteomes" id="UP000827856">
    <property type="component" value="Segment"/>
</dbReference>
<organism evidence="2 3">
    <name type="scientific">Caulobacter phage S2B</name>
    <dbReference type="NCBI Taxonomy" id="2759120"/>
    <lineage>
        <taxon>Viruses</taxon>
        <taxon>Duplodnaviria</taxon>
        <taxon>Heunggongvirae</taxon>
        <taxon>Uroviricota</taxon>
        <taxon>Caudoviricetes</taxon>
        <taxon>Autographivirales</taxon>
        <taxon>Autographivirales incertae sedis</taxon>
        <taxon>Sumtervirus</taxon>
        <taxon>Sumtervirus S2B</taxon>
    </lineage>
</organism>
<dbReference type="EMBL" id="MN857473">
    <property type="protein sequence ID" value="QOC54117.1"/>
    <property type="molecule type" value="Genomic_DNA"/>
</dbReference>
<keyword evidence="3" id="KW-1185">Reference proteome</keyword>
<gene>
    <name evidence="2" type="primary">S2B_gp003c</name>
</gene>
<proteinExistence type="predicted"/>
<name>A0AAE7SY53_9CAUD</name>
<protein>
    <submittedName>
        <fullName evidence="2">Uncharacterized protein</fullName>
    </submittedName>
</protein>
<accession>A0AAE7SY53</accession>